<dbReference type="GO" id="GO:1990817">
    <property type="term" value="F:poly(A) RNA polymerase activity"/>
    <property type="evidence" value="ECO:0007669"/>
    <property type="project" value="UniProtKB-EC"/>
</dbReference>
<dbReference type="GO" id="GO:0043634">
    <property type="term" value="P:polyadenylation-dependent ncRNA catabolic process"/>
    <property type="evidence" value="ECO:0007669"/>
    <property type="project" value="TreeGrafter"/>
</dbReference>
<dbReference type="KEGG" id="dpo:4801381"/>
<dbReference type="Proteomes" id="UP000001819">
    <property type="component" value="Chromosome 2"/>
</dbReference>
<dbReference type="InterPro" id="IPR002058">
    <property type="entry name" value="PAP_assoc"/>
</dbReference>
<evidence type="ECO:0000256" key="2">
    <source>
        <dbReference type="ARBA" id="ARBA00008593"/>
    </source>
</evidence>
<dbReference type="InterPro" id="IPR043519">
    <property type="entry name" value="NT_sf"/>
</dbReference>
<dbReference type="EC" id="2.7.7.19" evidence="3"/>
<dbReference type="AlphaFoldDB" id="A0A6I8UP37"/>
<evidence type="ECO:0000256" key="7">
    <source>
        <dbReference type="SAM" id="MobiDB-lite"/>
    </source>
</evidence>
<dbReference type="GO" id="GO:0003729">
    <property type="term" value="F:mRNA binding"/>
    <property type="evidence" value="ECO:0007669"/>
    <property type="project" value="TreeGrafter"/>
</dbReference>
<feature type="domain" description="Poly(A) RNA polymerase mitochondrial-like central palm" evidence="9">
    <location>
        <begin position="29"/>
        <end position="159"/>
    </location>
</feature>
<evidence type="ECO:0000313" key="11">
    <source>
        <dbReference type="RefSeq" id="XP_001358484.3"/>
    </source>
</evidence>
<dbReference type="GO" id="GO:0005730">
    <property type="term" value="C:nucleolus"/>
    <property type="evidence" value="ECO:0007669"/>
    <property type="project" value="TreeGrafter"/>
</dbReference>
<dbReference type="Gene3D" id="1.10.1410.10">
    <property type="match status" value="1"/>
</dbReference>
<keyword evidence="6" id="KW-0460">Magnesium</keyword>
<reference evidence="11" key="2">
    <citation type="submission" date="2025-08" db="UniProtKB">
        <authorList>
            <consortium name="RefSeq"/>
        </authorList>
    </citation>
    <scope>IDENTIFICATION</scope>
    <source>
        <strain evidence="11">MV-25-SWS-2005</strain>
        <tissue evidence="11">Whole body</tissue>
    </source>
</reference>
<dbReference type="Gene3D" id="3.30.460.10">
    <property type="entry name" value="Beta Polymerase, domain 2"/>
    <property type="match status" value="1"/>
</dbReference>
<evidence type="ECO:0000259" key="8">
    <source>
        <dbReference type="Pfam" id="PF03828"/>
    </source>
</evidence>
<dbReference type="InterPro" id="IPR054708">
    <property type="entry name" value="MTPAP-like_central"/>
</dbReference>
<comment type="cofactor">
    <cofactor evidence="1">
        <name>Mn(2+)</name>
        <dbReference type="ChEBI" id="CHEBI:29035"/>
    </cofactor>
</comment>
<protein>
    <recommendedName>
        <fullName evidence="3">polynucleotide adenylyltransferase</fullName>
        <ecNumber evidence="3">2.7.7.19</ecNumber>
    </recommendedName>
</protein>
<comment type="similarity">
    <text evidence="2">Belongs to the DNA polymerase type-B-like family.</text>
</comment>
<evidence type="ECO:0000313" key="10">
    <source>
        <dbReference type="Proteomes" id="UP000001819"/>
    </source>
</evidence>
<dbReference type="InterPro" id="IPR045862">
    <property type="entry name" value="Trf4-like"/>
</dbReference>
<keyword evidence="5" id="KW-0479">Metal-binding</keyword>
<dbReference type="GO" id="GO:0046872">
    <property type="term" value="F:metal ion binding"/>
    <property type="evidence" value="ECO:0007669"/>
    <property type="project" value="UniProtKB-KW"/>
</dbReference>
<keyword evidence="4" id="KW-0808">Transferase</keyword>
<dbReference type="PANTHER" id="PTHR23092">
    <property type="entry name" value="POLY(A) RNA POLYMERASE"/>
    <property type="match status" value="1"/>
</dbReference>
<feature type="region of interest" description="Disordered" evidence="7">
    <location>
        <begin position="346"/>
        <end position="400"/>
    </location>
</feature>
<keyword evidence="10" id="KW-1185">Reference proteome</keyword>
<dbReference type="PANTHER" id="PTHR23092:SF15">
    <property type="entry name" value="INACTIVE NON-CANONICAL POLY(A) RNA POLYMERASE PROTEIN TRF4-2-RELATED"/>
    <property type="match status" value="1"/>
</dbReference>
<dbReference type="RefSeq" id="XP_001358484.3">
    <property type="nucleotide sequence ID" value="XM_001358447.4"/>
</dbReference>
<evidence type="ECO:0000256" key="3">
    <source>
        <dbReference type="ARBA" id="ARBA00012388"/>
    </source>
</evidence>
<dbReference type="GO" id="GO:0031499">
    <property type="term" value="C:TRAMP complex"/>
    <property type="evidence" value="ECO:0007669"/>
    <property type="project" value="TreeGrafter"/>
</dbReference>
<evidence type="ECO:0000256" key="5">
    <source>
        <dbReference type="ARBA" id="ARBA00022723"/>
    </source>
</evidence>
<evidence type="ECO:0000256" key="6">
    <source>
        <dbReference type="ARBA" id="ARBA00022842"/>
    </source>
</evidence>
<proteinExistence type="inferred from homology"/>
<dbReference type="Pfam" id="PF03828">
    <property type="entry name" value="PAP_assoc"/>
    <property type="match status" value="1"/>
</dbReference>
<evidence type="ECO:0000256" key="4">
    <source>
        <dbReference type="ARBA" id="ARBA00022679"/>
    </source>
</evidence>
<dbReference type="FunCoup" id="A0A6I8UP37">
    <property type="interactions" value="661"/>
</dbReference>
<dbReference type="GO" id="GO:0031123">
    <property type="term" value="P:RNA 3'-end processing"/>
    <property type="evidence" value="ECO:0007669"/>
    <property type="project" value="TreeGrafter"/>
</dbReference>
<dbReference type="SUPFAM" id="SSF81631">
    <property type="entry name" value="PAP/OAS1 substrate-binding domain"/>
    <property type="match status" value="1"/>
</dbReference>
<dbReference type="InParanoid" id="A0A6I8UP37"/>
<feature type="domain" description="PAP-associated" evidence="8">
    <location>
        <begin position="222"/>
        <end position="281"/>
    </location>
</feature>
<dbReference type="CDD" id="cd05402">
    <property type="entry name" value="NT_PAP_TUTase"/>
    <property type="match status" value="1"/>
</dbReference>
<dbReference type="FunFam" id="3.30.460.10:FF:000006">
    <property type="entry name" value="non-canonical poly(A) RNA polymerase PAPD5"/>
    <property type="match status" value="1"/>
</dbReference>
<organism evidence="10 11">
    <name type="scientific">Drosophila pseudoobscura pseudoobscura</name>
    <name type="common">Fruit fly</name>
    <dbReference type="NCBI Taxonomy" id="46245"/>
    <lineage>
        <taxon>Eukaryota</taxon>
        <taxon>Metazoa</taxon>
        <taxon>Ecdysozoa</taxon>
        <taxon>Arthropoda</taxon>
        <taxon>Hexapoda</taxon>
        <taxon>Insecta</taxon>
        <taxon>Pterygota</taxon>
        <taxon>Neoptera</taxon>
        <taxon>Endopterygota</taxon>
        <taxon>Diptera</taxon>
        <taxon>Brachycera</taxon>
        <taxon>Muscomorpha</taxon>
        <taxon>Ephydroidea</taxon>
        <taxon>Drosophilidae</taxon>
        <taxon>Drosophila</taxon>
        <taxon>Sophophora</taxon>
    </lineage>
</organism>
<accession>A0A6I8UP37</accession>
<sequence>MCDAENQSKPWRLANNLYGNGTPALSLLHLEIEGFYNFIQSTATEFYLRAEAVRCIEDMLVSIWPGASVEVFGSFRTGLNLPLSDIDLVVENRKSYWYTPPLYELESELVARGVADPQTVNVVDTAAVPVVKFTERVSQIKFDISFNVGSGVKAAELIKDLIQEFPDLPKLVMVLKQFLAMHGLNDVYRSGGISSYGITLMCIGFLQHQSQSNKKYNNNNRLGILLLKFLEYYGRKFDFNKYAISVTGKGGCETKEQLRSTMGNYNWQSFLSIQDPITPSNDIGRSSYAALGVMKMFEAAFQKLSRLVDLEPTRITGPILDSIVEVPQQVINYRDWVHYNFRHLVSSGSSSGPPPSPPSPEKILKRRRSSQYNDSKPCTTSTSEGESTDGNANAPNMLEC</sequence>
<evidence type="ECO:0000256" key="1">
    <source>
        <dbReference type="ARBA" id="ARBA00001936"/>
    </source>
</evidence>
<dbReference type="SUPFAM" id="SSF81301">
    <property type="entry name" value="Nucleotidyltransferase"/>
    <property type="match status" value="1"/>
</dbReference>
<reference evidence="10" key="1">
    <citation type="submission" date="2024-06" db="UniProtKB">
        <authorList>
            <consortium name="RefSeq"/>
        </authorList>
    </citation>
    <scope>NUCLEOTIDE SEQUENCE [LARGE SCALE GENOMIC DNA]</scope>
    <source>
        <strain evidence="10">MV2-25</strain>
    </source>
</reference>
<gene>
    <name evidence="11" type="primary">Trf4-2</name>
</gene>
<dbReference type="Pfam" id="PF22600">
    <property type="entry name" value="MTPAP-like_central"/>
    <property type="match status" value="1"/>
</dbReference>
<evidence type="ECO:0000259" key="9">
    <source>
        <dbReference type="Pfam" id="PF22600"/>
    </source>
</evidence>
<name>A0A6I8UP37_DROPS</name>